<dbReference type="PANTHER" id="PTHR45824">
    <property type="entry name" value="GH16843P"/>
    <property type="match status" value="1"/>
</dbReference>
<accession>A0A6T8PAQ3</accession>
<dbReference type="EMBL" id="HBFX01043919">
    <property type="protein sequence ID" value="CAD8975392.1"/>
    <property type="molecule type" value="Transcribed_RNA"/>
</dbReference>
<feature type="domain" description="CRAL-TRIO" evidence="2">
    <location>
        <begin position="220"/>
        <end position="368"/>
    </location>
</feature>
<proteinExistence type="predicted"/>
<gene>
    <name evidence="3" type="ORF">HAND00432_LOCUS26397</name>
</gene>
<name>A0A6T8PAQ3_HEMAN</name>
<evidence type="ECO:0000313" key="3">
    <source>
        <dbReference type="EMBL" id="CAD8975392.1"/>
    </source>
</evidence>
<dbReference type="PANTHER" id="PTHR45824:SF29">
    <property type="entry name" value="GH16843P"/>
    <property type="match status" value="1"/>
</dbReference>
<dbReference type="InterPro" id="IPR036273">
    <property type="entry name" value="CRAL/TRIO_N_dom_sf"/>
</dbReference>
<feature type="region of interest" description="Disordered" evidence="1">
    <location>
        <begin position="1"/>
        <end position="38"/>
    </location>
</feature>
<dbReference type="AlphaFoldDB" id="A0A6T8PAQ3"/>
<sequence length="396" mass="43274">MRPAGLPVNPTATPHSGPKGPVYPPSNSQPPPPVPSYAASVDEHAFAQLQIQDNAGIDRSPSADAARHGIPMQATMGGIPMQATMGAPPPAEATRGVMAGPTGAVMSTDDADNGDIEHTVPPTKIARKLVPRPVLQLPNMPNLVREVEEMLAASALLPEDRKKIDTAYIMRYIRAEVGSTSKAFKRIIATVDWRKTQTPMATGVCSQCEKDHRAHDLRCIGEDMYSRPIMYNCFAAQTAKDPMGLLEHFIVKSEECVRRMGGGVETWVWICDFEGFGLRDAIDPRFSIWLIQMLQNHYPERLGACIVIDAPRIFSILWKAAKSVAASNTLEKCIFLRGPEARAAVAAALFGSAEDVKAKFLVNQMELNRDQKRVKATWGDPHMVPSDFTPVPFAPI</sequence>
<reference evidence="3" key="1">
    <citation type="submission" date="2021-01" db="EMBL/GenBank/DDBJ databases">
        <authorList>
            <person name="Corre E."/>
            <person name="Pelletier E."/>
            <person name="Niang G."/>
            <person name="Scheremetjew M."/>
            <person name="Finn R."/>
            <person name="Kale V."/>
            <person name="Holt S."/>
            <person name="Cochrane G."/>
            <person name="Meng A."/>
            <person name="Brown T."/>
            <person name="Cohen L."/>
        </authorList>
    </citation>
    <scope>NUCLEOTIDE SEQUENCE</scope>
    <source>
        <strain evidence="3">CCMP644</strain>
    </source>
</reference>
<protein>
    <recommendedName>
        <fullName evidence="2">CRAL-TRIO domain-containing protein</fullName>
    </recommendedName>
</protein>
<feature type="compositionally biased region" description="Pro residues" evidence="1">
    <location>
        <begin position="21"/>
        <end position="35"/>
    </location>
</feature>
<dbReference type="SMART" id="SM00516">
    <property type="entry name" value="SEC14"/>
    <property type="match status" value="1"/>
</dbReference>
<dbReference type="CDD" id="cd00170">
    <property type="entry name" value="SEC14"/>
    <property type="match status" value="1"/>
</dbReference>
<dbReference type="Pfam" id="PF00650">
    <property type="entry name" value="CRAL_TRIO"/>
    <property type="match status" value="1"/>
</dbReference>
<dbReference type="SUPFAM" id="SSF46938">
    <property type="entry name" value="CRAL/TRIO N-terminal domain"/>
    <property type="match status" value="1"/>
</dbReference>
<dbReference type="GO" id="GO:0008526">
    <property type="term" value="F:phosphatidylinositol transfer activity"/>
    <property type="evidence" value="ECO:0007669"/>
    <property type="project" value="TreeGrafter"/>
</dbReference>
<evidence type="ECO:0000256" key="1">
    <source>
        <dbReference type="SAM" id="MobiDB-lite"/>
    </source>
</evidence>
<dbReference type="InterPro" id="IPR001251">
    <property type="entry name" value="CRAL-TRIO_dom"/>
</dbReference>
<dbReference type="PROSITE" id="PS50191">
    <property type="entry name" value="CRAL_TRIO"/>
    <property type="match status" value="1"/>
</dbReference>
<dbReference type="InterPro" id="IPR052578">
    <property type="entry name" value="PI_Transfer_CRAL-TRIO"/>
</dbReference>
<dbReference type="SUPFAM" id="SSF52087">
    <property type="entry name" value="CRAL/TRIO domain"/>
    <property type="match status" value="1"/>
</dbReference>
<dbReference type="Gene3D" id="3.40.525.10">
    <property type="entry name" value="CRAL-TRIO lipid binding domain"/>
    <property type="match status" value="1"/>
</dbReference>
<dbReference type="InterPro" id="IPR036865">
    <property type="entry name" value="CRAL-TRIO_dom_sf"/>
</dbReference>
<organism evidence="3">
    <name type="scientific">Hemiselmis andersenii</name>
    <name type="common">Cryptophyte alga</name>
    <dbReference type="NCBI Taxonomy" id="464988"/>
    <lineage>
        <taxon>Eukaryota</taxon>
        <taxon>Cryptophyceae</taxon>
        <taxon>Cryptomonadales</taxon>
        <taxon>Hemiselmidaceae</taxon>
        <taxon>Hemiselmis</taxon>
    </lineage>
</organism>
<evidence type="ECO:0000259" key="2">
    <source>
        <dbReference type="PROSITE" id="PS50191"/>
    </source>
</evidence>